<evidence type="ECO:0000313" key="2">
    <source>
        <dbReference type="Proteomes" id="UP001209878"/>
    </source>
</evidence>
<dbReference type="Proteomes" id="UP001209878">
    <property type="component" value="Unassembled WGS sequence"/>
</dbReference>
<keyword evidence="2" id="KW-1185">Reference proteome</keyword>
<protein>
    <submittedName>
        <fullName evidence="1">Uncharacterized protein</fullName>
    </submittedName>
</protein>
<dbReference type="EMBL" id="JAODUO010001287">
    <property type="protein sequence ID" value="KAK2167154.1"/>
    <property type="molecule type" value="Genomic_DNA"/>
</dbReference>
<comment type="caution">
    <text evidence="1">The sequence shown here is derived from an EMBL/GenBank/DDBJ whole genome shotgun (WGS) entry which is preliminary data.</text>
</comment>
<proteinExistence type="predicted"/>
<sequence>MFTSQSRRRVDVSTSQRKNISCYSQASWLYIVVKITSVTNDSVCSVTRHHPIKVGVLLATSSEFAEYIVIVISIARTKQHKRSIQTRRLLFKCFYTTSRGGTSFKCLTTFIECFLWQCTCIVFVLISKTTNIDNCGSDKSVIAQL</sequence>
<organism evidence="1 2">
    <name type="scientific">Ridgeia piscesae</name>
    <name type="common">Tubeworm</name>
    <dbReference type="NCBI Taxonomy" id="27915"/>
    <lineage>
        <taxon>Eukaryota</taxon>
        <taxon>Metazoa</taxon>
        <taxon>Spiralia</taxon>
        <taxon>Lophotrochozoa</taxon>
        <taxon>Annelida</taxon>
        <taxon>Polychaeta</taxon>
        <taxon>Sedentaria</taxon>
        <taxon>Canalipalpata</taxon>
        <taxon>Sabellida</taxon>
        <taxon>Siboglinidae</taxon>
        <taxon>Ridgeia</taxon>
    </lineage>
</organism>
<dbReference type="AlphaFoldDB" id="A0AAD9NHB5"/>
<accession>A0AAD9NHB5</accession>
<gene>
    <name evidence="1" type="ORF">NP493_1287g00005</name>
</gene>
<name>A0AAD9NHB5_RIDPI</name>
<reference evidence="1" key="1">
    <citation type="journal article" date="2023" name="Mol. Biol. Evol.">
        <title>Third-Generation Sequencing Reveals the Adaptive Role of the Epigenome in Three Deep-Sea Polychaetes.</title>
        <authorList>
            <person name="Perez M."/>
            <person name="Aroh O."/>
            <person name="Sun Y."/>
            <person name="Lan Y."/>
            <person name="Juniper S.K."/>
            <person name="Young C.R."/>
            <person name="Angers B."/>
            <person name="Qian P.Y."/>
        </authorList>
    </citation>
    <scope>NUCLEOTIDE SEQUENCE</scope>
    <source>
        <strain evidence="1">R07B-5</strain>
    </source>
</reference>
<evidence type="ECO:0000313" key="1">
    <source>
        <dbReference type="EMBL" id="KAK2167154.1"/>
    </source>
</evidence>